<organism evidence="2 3">
    <name type="scientific">Hoyosella rhizosphaerae</name>
    <dbReference type="NCBI Taxonomy" id="1755582"/>
    <lineage>
        <taxon>Bacteria</taxon>
        <taxon>Bacillati</taxon>
        <taxon>Actinomycetota</taxon>
        <taxon>Actinomycetes</taxon>
        <taxon>Mycobacteriales</taxon>
        <taxon>Hoyosellaceae</taxon>
        <taxon>Hoyosella</taxon>
    </lineage>
</organism>
<keyword evidence="3" id="KW-1185">Reference proteome</keyword>
<dbReference type="EMBL" id="BMJH01000001">
    <property type="protein sequence ID" value="GGC53283.1"/>
    <property type="molecule type" value="Genomic_DNA"/>
</dbReference>
<proteinExistence type="predicted"/>
<feature type="domain" description="Carrier" evidence="1">
    <location>
        <begin position="3"/>
        <end position="80"/>
    </location>
</feature>
<dbReference type="PROSITE" id="PS50075">
    <property type="entry name" value="CARRIER"/>
    <property type="match status" value="1"/>
</dbReference>
<dbReference type="RefSeq" id="WP_188669820.1">
    <property type="nucleotide sequence ID" value="NZ_BMJH01000001.1"/>
</dbReference>
<dbReference type="InterPro" id="IPR009081">
    <property type="entry name" value="PP-bd_ACP"/>
</dbReference>
<protein>
    <recommendedName>
        <fullName evidence="1">Carrier domain-containing protein</fullName>
    </recommendedName>
</protein>
<name>A0A916TZU9_9ACTN</name>
<reference evidence="2" key="2">
    <citation type="submission" date="2020-09" db="EMBL/GenBank/DDBJ databases">
        <authorList>
            <person name="Sun Q."/>
            <person name="Zhou Y."/>
        </authorList>
    </citation>
    <scope>NUCLEOTIDE SEQUENCE</scope>
    <source>
        <strain evidence="2">CGMCC 1.15478</strain>
    </source>
</reference>
<evidence type="ECO:0000313" key="3">
    <source>
        <dbReference type="Proteomes" id="UP000641514"/>
    </source>
</evidence>
<dbReference type="SUPFAM" id="SSF47336">
    <property type="entry name" value="ACP-like"/>
    <property type="match status" value="1"/>
</dbReference>
<comment type="caution">
    <text evidence="2">The sequence shown here is derived from an EMBL/GenBank/DDBJ whole genome shotgun (WGS) entry which is preliminary data.</text>
</comment>
<dbReference type="AlphaFoldDB" id="A0A916TZU9"/>
<dbReference type="InterPro" id="IPR036736">
    <property type="entry name" value="ACP-like_sf"/>
</dbReference>
<evidence type="ECO:0000259" key="1">
    <source>
        <dbReference type="PROSITE" id="PS50075"/>
    </source>
</evidence>
<dbReference type="Pfam" id="PF00550">
    <property type="entry name" value="PP-binding"/>
    <property type="match status" value="1"/>
</dbReference>
<evidence type="ECO:0000313" key="2">
    <source>
        <dbReference type="EMBL" id="GGC53283.1"/>
    </source>
</evidence>
<reference evidence="2" key="1">
    <citation type="journal article" date="2014" name="Int. J. Syst. Evol. Microbiol.">
        <title>Complete genome sequence of Corynebacterium casei LMG S-19264T (=DSM 44701T), isolated from a smear-ripened cheese.</title>
        <authorList>
            <consortium name="US DOE Joint Genome Institute (JGI-PGF)"/>
            <person name="Walter F."/>
            <person name="Albersmeier A."/>
            <person name="Kalinowski J."/>
            <person name="Ruckert C."/>
        </authorList>
    </citation>
    <scope>NUCLEOTIDE SEQUENCE</scope>
    <source>
        <strain evidence="2">CGMCC 1.15478</strain>
    </source>
</reference>
<dbReference type="Proteomes" id="UP000641514">
    <property type="component" value="Unassembled WGS sequence"/>
</dbReference>
<gene>
    <name evidence="2" type="ORF">GCM10011410_02020</name>
</gene>
<sequence length="81" mass="8867">MTVAHEYNRQDALNDIAHVLGMPPADLPDGVNLSDAGMDSLRTMALVEKWREAGFEHIDFVTLATDPTLDSWLAALFEPAA</sequence>
<dbReference type="Gene3D" id="1.10.1200.10">
    <property type="entry name" value="ACP-like"/>
    <property type="match status" value="1"/>
</dbReference>
<accession>A0A916TZU9</accession>